<proteinExistence type="predicted"/>
<evidence type="ECO:0000313" key="2">
    <source>
        <dbReference type="EMBL" id="PHH49254.1"/>
    </source>
</evidence>
<reference evidence="2 3" key="1">
    <citation type="journal article" date="2013" name="Fungal Biol.">
        <title>Analysis of microsatellite markers in the genome of the plant pathogen Ceratocystis fimbriata.</title>
        <authorList>
            <person name="Simpson M.C."/>
            <person name="Wilken P.M."/>
            <person name="Coetzee M.P."/>
            <person name="Wingfield M.J."/>
            <person name="Wingfield B.D."/>
        </authorList>
    </citation>
    <scope>NUCLEOTIDE SEQUENCE [LARGE SCALE GENOMIC DNA]</scope>
    <source>
        <strain evidence="2 3">CBS 114723</strain>
    </source>
</reference>
<dbReference type="Proteomes" id="UP000222788">
    <property type="component" value="Unassembled WGS sequence"/>
</dbReference>
<protein>
    <submittedName>
        <fullName evidence="2">Uncharacterized protein</fullName>
    </submittedName>
</protein>
<feature type="region of interest" description="Disordered" evidence="1">
    <location>
        <begin position="1"/>
        <end position="55"/>
    </location>
</feature>
<evidence type="ECO:0000256" key="1">
    <source>
        <dbReference type="SAM" id="MobiDB-lite"/>
    </source>
</evidence>
<organism evidence="2 3">
    <name type="scientific">Ceratocystis fimbriata CBS 114723</name>
    <dbReference type="NCBI Taxonomy" id="1035309"/>
    <lineage>
        <taxon>Eukaryota</taxon>
        <taxon>Fungi</taxon>
        <taxon>Dikarya</taxon>
        <taxon>Ascomycota</taxon>
        <taxon>Pezizomycotina</taxon>
        <taxon>Sordariomycetes</taxon>
        <taxon>Hypocreomycetidae</taxon>
        <taxon>Microascales</taxon>
        <taxon>Ceratocystidaceae</taxon>
        <taxon>Ceratocystis</taxon>
    </lineage>
</organism>
<dbReference type="EMBL" id="APWK03000230">
    <property type="protein sequence ID" value="PHH49254.1"/>
    <property type="molecule type" value="Genomic_DNA"/>
</dbReference>
<feature type="compositionally biased region" description="Low complexity" evidence="1">
    <location>
        <begin position="22"/>
        <end position="36"/>
    </location>
</feature>
<evidence type="ECO:0000313" key="3">
    <source>
        <dbReference type="Proteomes" id="UP000222788"/>
    </source>
</evidence>
<keyword evidence="3" id="KW-1185">Reference proteome</keyword>
<comment type="caution">
    <text evidence="2">The sequence shown here is derived from an EMBL/GenBank/DDBJ whole genome shotgun (WGS) entry which is preliminary data.</text>
</comment>
<reference evidence="2 3" key="2">
    <citation type="journal article" date="2013" name="IMA Fungus">
        <title>IMA Genome-F 1: Ceratocystis fimbriata: Draft nuclear genome sequence for the plant pathogen, Ceratocystis fimbriata.</title>
        <authorList>
            <person name="Wilken P.M."/>
            <person name="Steenkamp E.T."/>
            <person name="Wingfield M.J."/>
            <person name="de Beer Z.W."/>
            <person name="Wingfield B.D."/>
        </authorList>
    </citation>
    <scope>NUCLEOTIDE SEQUENCE [LARGE SCALE GENOMIC DNA]</scope>
    <source>
        <strain evidence="2 3">CBS 114723</strain>
    </source>
</reference>
<feature type="compositionally biased region" description="Polar residues" evidence="1">
    <location>
        <begin position="1"/>
        <end position="21"/>
    </location>
</feature>
<sequence>MLSRSPSRVISQGQIPTQTPISAPSVVPSSSSSDCSSRSEVDSMEKQTDIPTSDASEISQLREELNRLKLKFEHTPATQADDQLSREASRQRAKGVTIAKLGEFHWSFIVPSHAVLSSATNWAAWFKNVQYALRELCLEIEDLKYLDSATHTRLLRQMHMALSTKLQNKVLDCEDFEESIDILRAATIGSRQHSEDDYAERLRAFDFLPGESLSKMVDRYENLADEATSLGVKLDEKYKVTNLRVVISAKFPDLYLHLIVHKSWPVFLETVHMMLDMDCRH</sequence>
<name>A0A2C5WUE9_9PEZI</name>
<gene>
    <name evidence="2" type="ORF">CFIMG_006610RA</name>
</gene>
<accession>A0A2C5WUE9</accession>
<feature type="compositionally biased region" description="Basic and acidic residues" evidence="1">
    <location>
        <begin position="37"/>
        <end position="48"/>
    </location>
</feature>
<dbReference type="AlphaFoldDB" id="A0A2C5WUE9"/>